<dbReference type="AlphaFoldDB" id="A0A1K0ITL2"/>
<sequence length="102" mass="11268">MDGPAGGHHPWQRRAGPYRDRAPAGQGGRRREPGRRRRRLAAAACAPARLYADRADSQRCRRTLNPAPQGGSLSPASYILSVCIQNGESDVCESETQRNEWQ</sequence>
<gene>
    <name evidence="2" type="ORF">CNECB9_2920025</name>
</gene>
<organism evidence="2">
    <name type="scientific">Cupriavidus necator</name>
    <name type="common">Alcaligenes eutrophus</name>
    <name type="synonym">Ralstonia eutropha</name>
    <dbReference type="NCBI Taxonomy" id="106590"/>
    <lineage>
        <taxon>Bacteria</taxon>
        <taxon>Pseudomonadati</taxon>
        <taxon>Pseudomonadota</taxon>
        <taxon>Betaproteobacteria</taxon>
        <taxon>Burkholderiales</taxon>
        <taxon>Burkholderiaceae</taxon>
        <taxon>Cupriavidus</taxon>
    </lineage>
</organism>
<feature type="region of interest" description="Disordered" evidence="1">
    <location>
        <begin position="1"/>
        <end position="40"/>
    </location>
</feature>
<evidence type="ECO:0000256" key="1">
    <source>
        <dbReference type="SAM" id="MobiDB-lite"/>
    </source>
</evidence>
<name>A0A1K0ITL2_CUPNE</name>
<protein>
    <submittedName>
        <fullName evidence="2">Uncharacterized protein</fullName>
    </submittedName>
</protein>
<proteinExistence type="predicted"/>
<accession>A0A1K0ITL2</accession>
<dbReference type="EMBL" id="FMSH01000215">
    <property type="protein sequence ID" value="SCU76307.1"/>
    <property type="molecule type" value="Genomic_DNA"/>
</dbReference>
<reference evidence="2" key="1">
    <citation type="submission" date="2016-09" db="EMBL/GenBank/DDBJ databases">
        <authorList>
            <person name="Capua I."/>
            <person name="De Benedictis P."/>
            <person name="Joannis T."/>
            <person name="Lombin L.H."/>
            <person name="Cattoli G."/>
        </authorList>
    </citation>
    <scope>NUCLEOTIDE SEQUENCE</scope>
    <source>
        <strain evidence="2">B9</strain>
    </source>
</reference>
<evidence type="ECO:0000313" key="2">
    <source>
        <dbReference type="EMBL" id="SCU76307.1"/>
    </source>
</evidence>